<keyword evidence="6" id="KW-0067">ATP-binding</keyword>
<evidence type="ECO:0000313" key="10">
    <source>
        <dbReference type="EMBL" id="KAJ5067152.1"/>
    </source>
</evidence>
<comment type="catalytic activity">
    <reaction evidence="8">
        <text>ATP + H2O = ADP + phosphate + H(+)</text>
        <dbReference type="Rhea" id="RHEA:13065"/>
        <dbReference type="ChEBI" id="CHEBI:15377"/>
        <dbReference type="ChEBI" id="CHEBI:15378"/>
        <dbReference type="ChEBI" id="CHEBI:30616"/>
        <dbReference type="ChEBI" id="CHEBI:43474"/>
        <dbReference type="ChEBI" id="CHEBI:456216"/>
    </reaction>
</comment>
<dbReference type="SUPFAM" id="SSF53067">
    <property type="entry name" value="Actin-like ATPase domain"/>
    <property type="match status" value="2"/>
</dbReference>
<name>A0A9Q0R4K7_ANAIG</name>
<dbReference type="Gene3D" id="3.30.420.40">
    <property type="match status" value="2"/>
</dbReference>
<dbReference type="AlphaFoldDB" id="A0A9Q0R4K7"/>
<dbReference type="PANTHER" id="PTHR11937">
    <property type="entry name" value="ACTIN"/>
    <property type="match status" value="1"/>
</dbReference>
<reference evidence="10" key="1">
    <citation type="submission" date="2022-10" db="EMBL/GenBank/DDBJ databases">
        <title>Novel sulphate-reducing endosymbionts in the free-living metamonad Anaeramoeba.</title>
        <authorList>
            <person name="Jerlstrom-Hultqvist J."/>
            <person name="Cepicka I."/>
            <person name="Gallot-Lavallee L."/>
            <person name="Salas-Leiva D."/>
            <person name="Curtis B.A."/>
            <person name="Zahonova K."/>
            <person name="Pipaliya S."/>
            <person name="Dacks J."/>
            <person name="Roger A.J."/>
        </authorList>
    </citation>
    <scope>NUCLEOTIDE SEQUENCE</scope>
    <source>
        <strain evidence="10">BMAN</strain>
    </source>
</reference>
<dbReference type="Proteomes" id="UP001149090">
    <property type="component" value="Unassembled WGS sequence"/>
</dbReference>
<keyword evidence="3" id="KW-0963">Cytoplasm</keyword>
<evidence type="ECO:0000256" key="3">
    <source>
        <dbReference type="ARBA" id="ARBA00022490"/>
    </source>
</evidence>
<evidence type="ECO:0000256" key="2">
    <source>
        <dbReference type="ARBA" id="ARBA00006752"/>
    </source>
</evidence>
<evidence type="ECO:0000256" key="1">
    <source>
        <dbReference type="ARBA" id="ARBA00004245"/>
    </source>
</evidence>
<dbReference type="PROSITE" id="PS00432">
    <property type="entry name" value="ACTINS_2"/>
    <property type="match status" value="1"/>
</dbReference>
<organism evidence="10 11">
    <name type="scientific">Anaeramoeba ignava</name>
    <name type="common">Anaerobic marine amoeba</name>
    <dbReference type="NCBI Taxonomy" id="1746090"/>
    <lineage>
        <taxon>Eukaryota</taxon>
        <taxon>Metamonada</taxon>
        <taxon>Anaeramoebidae</taxon>
        <taxon>Anaeramoeba</taxon>
    </lineage>
</organism>
<dbReference type="FunFam" id="3.30.420.40:FF:000058">
    <property type="entry name" value="Putative actin-related protein 5"/>
    <property type="match status" value="1"/>
</dbReference>
<protein>
    <submittedName>
        <fullName evidence="10">Actin</fullName>
    </submittedName>
</protein>
<dbReference type="GO" id="GO:0005856">
    <property type="term" value="C:cytoskeleton"/>
    <property type="evidence" value="ECO:0007669"/>
    <property type="project" value="UniProtKB-SubCell"/>
</dbReference>
<keyword evidence="7" id="KW-0206">Cytoskeleton</keyword>
<dbReference type="FunFam" id="3.30.420.40:FF:000218">
    <property type="entry name" value="actin, alpha sarcomeric/skeletal-like"/>
    <property type="match status" value="1"/>
</dbReference>
<evidence type="ECO:0000256" key="7">
    <source>
        <dbReference type="ARBA" id="ARBA00023212"/>
    </source>
</evidence>
<dbReference type="InterPro" id="IPR043129">
    <property type="entry name" value="ATPase_NBD"/>
</dbReference>
<keyword evidence="4" id="KW-0547">Nucleotide-binding</keyword>
<evidence type="ECO:0000256" key="5">
    <source>
        <dbReference type="ARBA" id="ARBA00022801"/>
    </source>
</evidence>
<comment type="caution">
    <text evidence="10">The sequence shown here is derived from an EMBL/GenBank/DDBJ whole genome shotgun (WGS) entry which is preliminary data.</text>
</comment>
<evidence type="ECO:0000256" key="9">
    <source>
        <dbReference type="RuleBase" id="RU000487"/>
    </source>
</evidence>
<evidence type="ECO:0000313" key="11">
    <source>
        <dbReference type="Proteomes" id="UP001149090"/>
    </source>
</evidence>
<dbReference type="GO" id="GO:0005524">
    <property type="term" value="F:ATP binding"/>
    <property type="evidence" value="ECO:0007669"/>
    <property type="project" value="UniProtKB-KW"/>
</dbReference>
<gene>
    <name evidence="10" type="ORF">M0811_13201</name>
</gene>
<sequence length="382" mass="44046">MSNDYDEIRSIVIDNGSDTIKAGFSGDDKPRSIISTIIGKTRNSGEKLEKLEKLEKEYYIGEEAKTKRGILQLKYPIEHGIITNWDDMEKIWNYIFYKELRIAPEENPVFLTEKIMNPKANREKITQIMFETFSVPAMYLSNTSVLSIYSSGRTTGISVDFGDSEFNIVPVYEGYALPHSILHYFVSGRNLTDYMMKILNERGYSFKTSEEREIARDIKEKLCYVALDFEKESDSSNRSSSIEKEYYFPDNIHFITLEDERFKCPEPIFNPSLLGLEYSGIPETIYNSIMKCDHSIRKDFYGNIVLSGGSSFFPGIEKRIEKELTQLAPLDMKIKVIADPERKYYAWIGGSILSALSNFQSMWVSKEEYDETGPSIVHKKCY</sequence>
<dbReference type="InterPro" id="IPR004001">
    <property type="entry name" value="Actin_CS"/>
</dbReference>
<dbReference type="EMBL" id="JAPDFW010000133">
    <property type="protein sequence ID" value="KAJ5067152.1"/>
    <property type="molecule type" value="Genomic_DNA"/>
</dbReference>
<keyword evidence="5" id="KW-0378">Hydrolase</keyword>
<dbReference type="Pfam" id="PF00022">
    <property type="entry name" value="Actin"/>
    <property type="match status" value="1"/>
</dbReference>
<dbReference type="FunFam" id="3.30.420.40:FF:000002">
    <property type="entry name" value="Muscle actin"/>
    <property type="match status" value="1"/>
</dbReference>
<keyword evidence="11" id="KW-1185">Reference proteome</keyword>
<proteinExistence type="inferred from homology"/>
<dbReference type="Gene3D" id="3.90.640.10">
    <property type="entry name" value="Actin, Chain A, domain 4"/>
    <property type="match status" value="1"/>
</dbReference>
<dbReference type="PRINTS" id="PR00190">
    <property type="entry name" value="ACTIN"/>
</dbReference>
<evidence type="ECO:0000256" key="8">
    <source>
        <dbReference type="ARBA" id="ARBA00049360"/>
    </source>
</evidence>
<dbReference type="GO" id="GO:0016787">
    <property type="term" value="F:hydrolase activity"/>
    <property type="evidence" value="ECO:0007669"/>
    <property type="project" value="UniProtKB-KW"/>
</dbReference>
<dbReference type="InterPro" id="IPR004000">
    <property type="entry name" value="Actin"/>
</dbReference>
<dbReference type="FunFam" id="3.90.640.10:FF:000047">
    <property type="entry name" value="Actin, alpha skeletal muscle"/>
    <property type="match status" value="1"/>
</dbReference>
<evidence type="ECO:0000256" key="4">
    <source>
        <dbReference type="ARBA" id="ARBA00022741"/>
    </source>
</evidence>
<accession>A0A9Q0R4K7</accession>
<evidence type="ECO:0000256" key="6">
    <source>
        <dbReference type="ARBA" id="ARBA00022840"/>
    </source>
</evidence>
<comment type="similarity">
    <text evidence="2 9">Belongs to the actin family.</text>
</comment>
<dbReference type="SMART" id="SM00268">
    <property type="entry name" value="ACTIN"/>
    <property type="match status" value="1"/>
</dbReference>
<comment type="subcellular location">
    <subcellularLocation>
        <location evidence="1">Cytoplasm</location>
        <location evidence="1">Cytoskeleton</location>
    </subcellularLocation>
</comment>